<evidence type="ECO:0000256" key="5">
    <source>
        <dbReference type="ARBA" id="ARBA00022448"/>
    </source>
</evidence>
<keyword evidence="14" id="KW-0560">Oxidoreductase</keyword>
<dbReference type="GO" id="GO:0051082">
    <property type="term" value="F:unfolded protein binding"/>
    <property type="evidence" value="ECO:0007669"/>
    <property type="project" value="InterPro"/>
</dbReference>
<dbReference type="InterPro" id="IPR003765">
    <property type="entry name" value="NO3_reductase_chaperone_NarJ"/>
</dbReference>
<keyword evidence="9 21" id="KW-0812">Transmembrane</keyword>
<dbReference type="GO" id="GO:0009061">
    <property type="term" value="P:anaerobic respiration"/>
    <property type="evidence" value="ECO:0007669"/>
    <property type="project" value="TreeGrafter"/>
</dbReference>
<dbReference type="InterPro" id="IPR036197">
    <property type="entry name" value="NarG-like_sf"/>
</dbReference>
<evidence type="ECO:0000256" key="20">
    <source>
        <dbReference type="SAM" id="MobiDB-lite"/>
    </source>
</evidence>
<evidence type="ECO:0000259" key="23">
    <source>
        <dbReference type="PROSITE" id="PS50850"/>
    </source>
</evidence>
<dbReference type="InterPro" id="IPR020945">
    <property type="entry name" value="DMSO/NO3_reduct_chaperone"/>
</dbReference>
<dbReference type="PROSITE" id="PS51379">
    <property type="entry name" value="4FE4S_FER_2"/>
    <property type="match status" value="3"/>
</dbReference>
<dbReference type="SUPFAM" id="SSF54862">
    <property type="entry name" value="4Fe-4S ferredoxins"/>
    <property type="match status" value="1"/>
</dbReference>
<dbReference type="InterPro" id="IPR017896">
    <property type="entry name" value="4Fe4S_Fe-S-bd"/>
</dbReference>
<keyword evidence="19" id="KW-0413">Isomerase</keyword>
<proteinExistence type="inferred from homology"/>
<dbReference type="InterPro" id="IPR044772">
    <property type="entry name" value="NO3_transporter"/>
</dbReference>
<evidence type="ECO:0000256" key="8">
    <source>
        <dbReference type="ARBA" id="ARBA00022617"/>
    </source>
</evidence>
<feature type="transmembrane region" description="Helical" evidence="21">
    <location>
        <begin position="785"/>
        <end position="807"/>
    </location>
</feature>
<feature type="transmembrane region" description="Helical" evidence="21">
    <location>
        <begin position="1485"/>
        <end position="1503"/>
    </location>
</feature>
<feature type="transmembrane region" description="Helical" evidence="21">
    <location>
        <begin position="1282"/>
        <end position="1300"/>
    </location>
</feature>
<evidence type="ECO:0000256" key="11">
    <source>
        <dbReference type="ARBA" id="ARBA00022737"/>
    </source>
</evidence>
<dbReference type="Pfam" id="PF13247">
    <property type="entry name" value="Fer4_11"/>
    <property type="match status" value="1"/>
</dbReference>
<feature type="transmembrane region" description="Helical" evidence="21">
    <location>
        <begin position="1363"/>
        <end position="1387"/>
    </location>
</feature>
<feature type="domain" description="4Fe-4S ferredoxin-type" evidence="24">
    <location>
        <begin position="1"/>
        <end position="27"/>
    </location>
</feature>
<evidence type="ECO:0000256" key="6">
    <source>
        <dbReference type="ARBA" id="ARBA00022475"/>
    </source>
</evidence>
<dbReference type="NCBIfam" id="TIGR00351">
    <property type="entry name" value="narI"/>
    <property type="match status" value="1"/>
</dbReference>
<dbReference type="FunFam" id="1.20.950.20:FF:000001">
    <property type="entry name" value="Respiratory nitrate reductase subunit gamma"/>
    <property type="match status" value="1"/>
</dbReference>
<evidence type="ECO:0000256" key="7">
    <source>
        <dbReference type="ARBA" id="ARBA00022485"/>
    </source>
</evidence>
<evidence type="ECO:0000256" key="2">
    <source>
        <dbReference type="ARBA" id="ARBA00001966"/>
    </source>
</evidence>
<dbReference type="SUPFAM" id="SSF54534">
    <property type="entry name" value="FKBP-like"/>
    <property type="match status" value="1"/>
</dbReference>
<dbReference type="Gene3D" id="3.30.70.20">
    <property type="match status" value="3"/>
</dbReference>
<keyword evidence="16" id="KW-0411">Iron-sulfur</keyword>
<comment type="caution">
    <text evidence="25">The sequence shown here is derived from an EMBL/GenBank/DDBJ whole genome shotgun (WGS) entry which is preliminary data.</text>
</comment>
<organism evidence="25">
    <name type="scientific">Knufia peltigerae</name>
    <dbReference type="NCBI Taxonomy" id="1002370"/>
    <lineage>
        <taxon>Eukaryota</taxon>
        <taxon>Fungi</taxon>
        <taxon>Dikarya</taxon>
        <taxon>Ascomycota</taxon>
        <taxon>Pezizomycotina</taxon>
        <taxon>Eurotiomycetes</taxon>
        <taxon>Chaetothyriomycetidae</taxon>
        <taxon>Chaetothyriales</taxon>
        <taxon>Trichomeriaceae</taxon>
        <taxon>Knufia</taxon>
    </lineage>
</organism>
<dbReference type="PROSITE" id="PS50198">
    <property type="entry name" value="PPIC_PPIASE_2"/>
    <property type="match status" value="1"/>
</dbReference>
<dbReference type="InterPro" id="IPR027304">
    <property type="entry name" value="Trigger_fact/SurA_dom_sf"/>
</dbReference>
<dbReference type="FunFam" id="3.30.70.20:FF:000005">
    <property type="entry name" value="Respiratory nitrate reductase beta subunit"/>
    <property type="match status" value="1"/>
</dbReference>
<protein>
    <recommendedName>
        <fullName evidence="26">Nitrate reductase</fullName>
    </recommendedName>
</protein>
<dbReference type="Pfam" id="PF14711">
    <property type="entry name" value="Nitr_red_bet_C"/>
    <property type="match status" value="1"/>
</dbReference>
<feature type="transmembrane region" description="Helical" evidence="21">
    <location>
        <begin position="1588"/>
        <end position="1611"/>
    </location>
</feature>
<dbReference type="Pfam" id="PF00639">
    <property type="entry name" value="Rotamase"/>
    <property type="match status" value="1"/>
</dbReference>
<dbReference type="CDD" id="cd17341">
    <property type="entry name" value="MFS_NRT2_like"/>
    <property type="match status" value="1"/>
</dbReference>
<dbReference type="GO" id="GO:0051539">
    <property type="term" value="F:4 iron, 4 sulfur cluster binding"/>
    <property type="evidence" value="ECO:0007669"/>
    <property type="project" value="UniProtKB-KW"/>
</dbReference>
<evidence type="ECO:0000256" key="4">
    <source>
        <dbReference type="ARBA" id="ARBA00008432"/>
    </source>
</evidence>
<evidence type="ECO:0000259" key="24">
    <source>
        <dbReference type="PROSITE" id="PS51379"/>
    </source>
</evidence>
<keyword evidence="15" id="KW-0408">Iron</keyword>
<evidence type="ECO:0000256" key="13">
    <source>
        <dbReference type="ARBA" id="ARBA00022989"/>
    </source>
</evidence>
<evidence type="ECO:0000256" key="10">
    <source>
        <dbReference type="ARBA" id="ARBA00022723"/>
    </source>
</evidence>
<feature type="transmembrane region" description="Helical" evidence="21">
    <location>
        <begin position="1306"/>
        <end position="1327"/>
    </location>
</feature>
<dbReference type="Gene3D" id="1.20.1250.20">
    <property type="entry name" value="MFS general substrate transporter like domains"/>
    <property type="match status" value="2"/>
</dbReference>
<dbReference type="Pfam" id="PF02665">
    <property type="entry name" value="Nitrate_red_gam"/>
    <property type="match status" value="1"/>
</dbReference>
<dbReference type="NCBIfam" id="TIGR01660">
    <property type="entry name" value="narH"/>
    <property type="match status" value="1"/>
</dbReference>
<reference evidence="25" key="1">
    <citation type="submission" date="2022-10" db="EMBL/GenBank/DDBJ databases">
        <title>Culturing micro-colonial fungi from biological soil crusts in the Mojave desert and describing Neophaeococcomyces mojavensis, and introducing the new genera and species Taxawa tesnikishii.</title>
        <authorList>
            <person name="Kurbessoian T."/>
            <person name="Stajich J.E."/>
        </authorList>
    </citation>
    <scope>NUCLEOTIDE SEQUENCE</scope>
    <source>
        <strain evidence="25">TK_35</strain>
    </source>
</reference>
<dbReference type="Gene3D" id="1.20.950.20">
    <property type="entry name" value="Transmembrane di-heme cytochromes, Chain C"/>
    <property type="match status" value="1"/>
</dbReference>
<keyword evidence="12" id="KW-0249">Electron transport</keyword>
<dbReference type="InterPro" id="IPR000297">
    <property type="entry name" value="PPIase_PpiC"/>
</dbReference>
<dbReference type="InterPro" id="IPR038262">
    <property type="entry name" value="Nitr_red_bet_C_sf"/>
</dbReference>
<feature type="domain" description="4Fe-4S ferredoxin-type" evidence="24">
    <location>
        <begin position="199"/>
        <end position="228"/>
    </location>
</feature>
<keyword evidence="13 21" id="KW-1133">Transmembrane helix</keyword>
<keyword evidence="7" id="KW-0004">4Fe-4S</keyword>
<dbReference type="GO" id="GO:0003755">
    <property type="term" value="F:peptidyl-prolyl cis-trans isomerase activity"/>
    <property type="evidence" value="ECO:0007669"/>
    <property type="project" value="UniProtKB-KW"/>
</dbReference>
<dbReference type="CDD" id="cd10557">
    <property type="entry name" value="NarH_beta-like"/>
    <property type="match status" value="1"/>
</dbReference>
<dbReference type="PANTHER" id="PTHR43518">
    <property type="entry name" value="NITRATE REDUCTASE BETA SUBUNIT"/>
    <property type="match status" value="1"/>
</dbReference>
<accession>A0AA38XI57</accession>
<feature type="transmembrane region" description="Helical" evidence="21">
    <location>
        <begin position="819"/>
        <end position="841"/>
    </location>
</feature>
<dbReference type="Gene3D" id="1.10.3650.10">
    <property type="entry name" value="nitrate reductase domain like"/>
    <property type="match status" value="1"/>
</dbReference>
<evidence type="ECO:0000313" key="25">
    <source>
        <dbReference type="EMBL" id="KAJ9613812.1"/>
    </source>
</evidence>
<feature type="transmembrane region" description="Helical" evidence="21">
    <location>
        <begin position="747"/>
        <end position="765"/>
    </location>
</feature>
<feature type="transmembrane region" description="Helical" evidence="21">
    <location>
        <begin position="1452"/>
        <end position="1473"/>
    </location>
</feature>
<feature type="transmembrane region" description="Helical" evidence="21">
    <location>
        <begin position="1557"/>
        <end position="1582"/>
    </location>
</feature>
<dbReference type="GO" id="GO:0046872">
    <property type="term" value="F:metal ion binding"/>
    <property type="evidence" value="ECO:0007669"/>
    <property type="project" value="UniProtKB-KW"/>
</dbReference>
<dbReference type="GO" id="GO:0005886">
    <property type="term" value="C:plasma membrane"/>
    <property type="evidence" value="ECO:0007669"/>
    <property type="project" value="UniProtKB-SubCell"/>
</dbReference>
<dbReference type="InterPro" id="IPR006547">
    <property type="entry name" value="NO3_Rdtase_bsu"/>
</dbReference>
<comment type="cofactor">
    <cofactor evidence="1">
        <name>[3Fe-4S] cluster</name>
        <dbReference type="ChEBI" id="CHEBI:21137"/>
    </cofactor>
</comment>
<dbReference type="SUPFAM" id="SSF89155">
    <property type="entry name" value="TorD-like"/>
    <property type="match status" value="1"/>
</dbReference>
<dbReference type="PANTHER" id="PTHR43518:SF1">
    <property type="entry name" value="RESPIRATORY NITRATE REDUCTASE 1 BETA CHAIN"/>
    <property type="match status" value="1"/>
</dbReference>
<dbReference type="FunFam" id="3.30.70.20:FF:000008">
    <property type="entry name" value="Respiratory nitrate reductase beta subunit"/>
    <property type="match status" value="1"/>
</dbReference>
<gene>
    <name evidence="25" type="ORF">H2204_014630</name>
</gene>
<dbReference type="InterPro" id="IPR011701">
    <property type="entry name" value="MFS"/>
</dbReference>
<dbReference type="SUPFAM" id="SSF103473">
    <property type="entry name" value="MFS general substrate transporter"/>
    <property type="match status" value="1"/>
</dbReference>
<dbReference type="Gene3D" id="1.10.3480.10">
    <property type="entry name" value="TorD-like"/>
    <property type="match status" value="1"/>
</dbReference>
<dbReference type="InterPro" id="IPR003816">
    <property type="entry name" value="Nitrate_red_gam"/>
</dbReference>
<evidence type="ECO:0000256" key="21">
    <source>
        <dbReference type="SAM" id="Phobius"/>
    </source>
</evidence>
<evidence type="ECO:0000256" key="18">
    <source>
        <dbReference type="ARBA" id="ARBA00023136"/>
    </source>
</evidence>
<dbReference type="SUPFAM" id="SSF103501">
    <property type="entry name" value="Respiratory nitrate reductase 1 gamma chain"/>
    <property type="match status" value="1"/>
</dbReference>
<keyword evidence="5" id="KW-0813">Transport</keyword>
<feature type="domain" description="Major facilitator superfamily (MFS) profile" evidence="23">
    <location>
        <begin position="1215"/>
        <end position="1615"/>
    </location>
</feature>
<feature type="domain" description="4Fe-4S ferredoxin-type" evidence="24">
    <location>
        <begin position="166"/>
        <end position="197"/>
    </location>
</feature>
<dbReference type="InterPro" id="IPR036259">
    <property type="entry name" value="MFS_trans_sf"/>
</dbReference>
<dbReference type="PROSITE" id="PS50850">
    <property type="entry name" value="MFS"/>
    <property type="match status" value="1"/>
</dbReference>
<dbReference type="InterPro" id="IPR020846">
    <property type="entry name" value="MFS_dom"/>
</dbReference>
<dbReference type="InterPro" id="IPR036411">
    <property type="entry name" value="TorD-like_sf"/>
</dbReference>
<evidence type="ECO:0000256" key="12">
    <source>
        <dbReference type="ARBA" id="ARBA00022982"/>
    </source>
</evidence>
<dbReference type="GO" id="GO:0009055">
    <property type="term" value="F:electron transfer activity"/>
    <property type="evidence" value="ECO:0007669"/>
    <property type="project" value="TreeGrafter"/>
</dbReference>
<evidence type="ECO:0000256" key="16">
    <source>
        <dbReference type="ARBA" id="ARBA00023014"/>
    </source>
</evidence>
<dbReference type="Pfam" id="PF02613">
    <property type="entry name" value="Nitrate_red_del"/>
    <property type="match status" value="1"/>
</dbReference>
<dbReference type="Pfam" id="PF07690">
    <property type="entry name" value="MFS_1"/>
    <property type="match status" value="1"/>
</dbReference>
<sequence>MVLNLDKCIGCHTCSITCKNVWTSREGVEYAWFNNVETKPGIGYPKEWENQEKWNGGWVRTGSGKLVPRAGGRWRMLAKIFANPDLPQIDDYYEPFDFDYQNLHTAKDSQHQPTARPRSLISGERMQKIEWGPNWEEILGSEFSKRSRDYNFNEVQKEIYGAFEKTFMMYLPRLCEHCLNPACVSACPSGAIYKREEDGIVLIDQDKCRGWRMCVSACPYKKIYYNWKSGKSEKCIFCYPRIEMGEPTVCSETCVGRIRYLGVMLYDADRIAEAASVAAEKDLYQAHLDIFLDPHDPAVIAAARAEGIPDSWLESAKQSPVYKMAIDWKLALPLHPEYRTLPMVWYVPPLSPIQSAAERGRIGMSGELPDVASLRIPVRYLANMLTAGDEAPVVRALERLMAMRAWRRAKNVDGVEDTAVLDQAGLTVAQVEEMYRYLAIANYEDRFVIPSAHREYANDAFGERGGCGFTFGNGCNGDSPADLFGQRKSTSFVLVGVLLDYPREELWQHGEELLAACDEVALTPARRGQLRGFVQQLLDSDPLDAQAAWLATFDRGRSMSLLLFEHIHGESRDRGQAMVDLVETYRKHGFELDARELPDYLPLLLEFLAHRPEAEAREWLHHIGHIAGMLAARAAERELPHVPLLEILVEAGDGKVNLEVLRQRASEEPRDDTAEAMDKLWEEEAVRFGAEAPAEDCKPPTRSPARPYYPYIAVAVLLIGSWARYDKAMYTWRTGSSQMLSDKGMRIGSNCFHIGILAILGGHLVGLLTPHAVYEHFITSSQKQMLAMVVGGVFGALCFIGISILLVRRLTNARVRATGSFGDTLVLVLLFAQLCLGLYSIRVSAGHLDGGVMVQLAEWAQHIVTFRAGAADYIQGVSWVYKMHIFLGLTLFLIAPFTRLVHVWSIPVSYLWRPYQVFLPITVIDSTQPVPTEAHQHQHDGAEQGPRSLGQPAPCRLFVEDTAISEADIAREMQHHRALRPEQSRAEAARALVVRELLRLEAQRLGLLAPAGGRVSDEEVLIQQLLEDAIEDRVPTDEDCQRYFEQNPERFRSPDRVRLRHILLAAPADDVAGRLEARTEGERLANELKEAPHLFADFALRHSRCPSRSEGGDLGWLQRGQTTPEFDRQVFRLREGLAGFPVESRWGYHVVSIDGREEGQPLPFDAVLPQIRDYLELQVRQREVQAYLLQLQERYPEGGCMNQALAPASAGQQQRALWLSTFAFTVCFAVWMIFSIIGIQISEQLGLTDTQFGLLIATPVLTGSVSRVFLGIWSDQFGGRKVMALVMLCGAVATWMLTHAHTYPQFLFAALCVGIAGGNFSVGVAYVSKFFPASKQGTALGIFGAGNIGAAVTKLLAPMVMVAAGWMMVAKVWAVALAITAVLFFLFSKEDPSLEQRRRDGVKPVPFAEQMAPLKNLQVWRFSLYYFFVFGGFVALALWLPHYLVGAYGMDVGTAGMLAACYSIPASLFRVVGGWMSDRMGARRVMYWTFGVSAICTFLLAYPDTEYVVKGIHGPIHFHLAIGVVMFTVLVFVLGFFMSLGKAAVYKHIPVYYPRHVGAVGGVVGMIGGLGGFILPIVFGALNDALGIWSSCFMLLFVVVSAALAWMHFAIRRMERRHFPQIDRETDLPEAIDAAAVDRARGT</sequence>
<dbReference type="InterPro" id="IPR023234">
    <property type="entry name" value="NarG-like_domain"/>
</dbReference>
<comment type="similarity">
    <text evidence="4">Belongs to the major facilitator superfamily. Nitrate/nitrite porter (TC 2.A.1.8) family.</text>
</comment>
<keyword evidence="11" id="KW-0677">Repeat</keyword>
<dbReference type="GO" id="GO:0015112">
    <property type="term" value="F:nitrate transmembrane transporter activity"/>
    <property type="evidence" value="ECO:0007669"/>
    <property type="project" value="InterPro"/>
</dbReference>
<feature type="transmembrane region" description="Helical" evidence="21">
    <location>
        <begin position="885"/>
        <end position="906"/>
    </location>
</feature>
<feature type="transmembrane region" description="Helical" evidence="21">
    <location>
        <begin position="1216"/>
        <end position="1239"/>
    </location>
</feature>
<dbReference type="SUPFAM" id="SSF109998">
    <property type="entry name" value="Triger factor/SurA peptide-binding domain-like"/>
    <property type="match status" value="1"/>
</dbReference>
<feature type="transmembrane region" description="Helical" evidence="21">
    <location>
        <begin position="708"/>
        <end position="726"/>
    </location>
</feature>
<evidence type="ECO:0000256" key="19">
    <source>
        <dbReference type="PROSITE-ProRule" id="PRU00278"/>
    </source>
</evidence>
<dbReference type="Gene3D" id="3.10.50.40">
    <property type="match status" value="1"/>
</dbReference>
<dbReference type="GO" id="GO:0051131">
    <property type="term" value="P:chaperone-mediated protein complex assembly"/>
    <property type="evidence" value="ECO:0007669"/>
    <property type="project" value="InterPro"/>
</dbReference>
<evidence type="ECO:0000256" key="14">
    <source>
        <dbReference type="ARBA" id="ARBA00023002"/>
    </source>
</evidence>
<evidence type="ECO:0000256" key="15">
    <source>
        <dbReference type="ARBA" id="ARBA00023004"/>
    </source>
</evidence>
<dbReference type="GO" id="GO:0008940">
    <property type="term" value="F:nitrate reductase activity"/>
    <property type="evidence" value="ECO:0007669"/>
    <property type="project" value="InterPro"/>
</dbReference>
<feature type="transmembrane region" description="Helical" evidence="21">
    <location>
        <begin position="1339"/>
        <end position="1357"/>
    </location>
</feature>
<name>A0AA38XI57_9EURO</name>
<feature type="domain" description="PpiC" evidence="22">
    <location>
        <begin position="1054"/>
        <end position="1155"/>
    </location>
</feature>
<comment type="subcellular location">
    <subcellularLocation>
        <location evidence="3">Cell membrane</location>
        <topology evidence="3">Multi-pass membrane protein</topology>
    </subcellularLocation>
</comment>
<evidence type="ECO:0008006" key="26">
    <source>
        <dbReference type="Google" id="ProtNLM"/>
    </source>
</evidence>
<feature type="region of interest" description="Disordered" evidence="20">
    <location>
        <begin position="930"/>
        <end position="950"/>
    </location>
</feature>
<evidence type="ECO:0000256" key="9">
    <source>
        <dbReference type="ARBA" id="ARBA00022692"/>
    </source>
</evidence>
<feature type="transmembrane region" description="Helical" evidence="21">
    <location>
        <begin position="1515"/>
        <end position="1537"/>
    </location>
</feature>
<feature type="transmembrane region" description="Helical" evidence="21">
    <location>
        <begin position="1251"/>
        <end position="1270"/>
    </location>
</feature>
<keyword evidence="10" id="KW-0479">Metal-binding</keyword>
<evidence type="ECO:0000259" key="22">
    <source>
        <dbReference type="PROSITE" id="PS50198"/>
    </source>
</evidence>
<dbReference type="FunFam" id="3.30.70.20:FF:000010">
    <property type="entry name" value="Respiratory nitrate reductase beta subunit"/>
    <property type="match status" value="1"/>
</dbReference>
<keyword evidence="6" id="KW-1003">Cell membrane</keyword>
<keyword evidence="18 21" id="KW-0472">Membrane</keyword>
<evidence type="ECO:0000256" key="17">
    <source>
        <dbReference type="ARBA" id="ARBA00023063"/>
    </source>
</evidence>
<feature type="transmembrane region" description="Helical" evidence="21">
    <location>
        <begin position="1419"/>
        <end position="1440"/>
    </location>
</feature>
<dbReference type="NCBIfam" id="TIGR00684">
    <property type="entry name" value="narJ"/>
    <property type="match status" value="1"/>
</dbReference>
<dbReference type="GO" id="GO:0042128">
    <property type="term" value="P:nitrate assimilation"/>
    <property type="evidence" value="ECO:0007669"/>
    <property type="project" value="UniProtKB-KW"/>
</dbReference>
<evidence type="ECO:0000256" key="1">
    <source>
        <dbReference type="ARBA" id="ARBA00001927"/>
    </source>
</evidence>
<dbReference type="EMBL" id="JAPDRN010000192">
    <property type="protein sequence ID" value="KAJ9613812.1"/>
    <property type="molecule type" value="Genomic_DNA"/>
</dbReference>
<keyword evidence="8" id="KW-0349">Heme</keyword>
<dbReference type="InterPro" id="IPR046357">
    <property type="entry name" value="PPIase_dom_sf"/>
</dbReference>
<dbReference type="InterPro" id="IPR029263">
    <property type="entry name" value="Nitr_red_bet_C"/>
</dbReference>
<comment type="cofactor">
    <cofactor evidence="2">
        <name>[4Fe-4S] cluster</name>
        <dbReference type="ChEBI" id="CHEBI:49883"/>
    </cofactor>
</comment>
<keyword evidence="17" id="KW-0534">Nitrate assimilation</keyword>
<evidence type="ECO:0000256" key="3">
    <source>
        <dbReference type="ARBA" id="ARBA00004651"/>
    </source>
</evidence>
<dbReference type="GO" id="GO:0009325">
    <property type="term" value="C:nitrate reductase complex"/>
    <property type="evidence" value="ECO:0007669"/>
    <property type="project" value="InterPro"/>
</dbReference>
<keyword evidence="19" id="KW-0697">Rotamase</keyword>